<dbReference type="AlphaFoldDB" id="A0A1M5L275"/>
<dbReference type="OrthoDB" id="9810967at2"/>
<dbReference type="RefSeq" id="WP_072963444.1">
    <property type="nucleotide sequence ID" value="NZ_FQUT01000018.1"/>
</dbReference>
<organism evidence="9 10">
    <name type="scientific">Chryseobacterium arachidis</name>
    <dbReference type="NCBI Taxonomy" id="1416778"/>
    <lineage>
        <taxon>Bacteria</taxon>
        <taxon>Pseudomonadati</taxon>
        <taxon>Bacteroidota</taxon>
        <taxon>Flavobacteriia</taxon>
        <taxon>Flavobacteriales</taxon>
        <taxon>Weeksellaceae</taxon>
        <taxon>Chryseobacterium group</taxon>
        <taxon>Chryseobacterium</taxon>
    </lineage>
</organism>
<keyword evidence="10" id="KW-1185">Reference proteome</keyword>
<comment type="pathway">
    <text evidence="3 7">Carbohydrate degradation; pentose phosphate pathway; D-ribulose 5-phosphate from D-glucose 6-phosphate (oxidative stage): step 2/3.</text>
</comment>
<dbReference type="UniPathway" id="UPA00115">
    <property type="reaction ID" value="UER00409"/>
</dbReference>
<dbReference type="Gene3D" id="3.40.50.1360">
    <property type="match status" value="1"/>
</dbReference>
<evidence type="ECO:0000313" key="10">
    <source>
        <dbReference type="Proteomes" id="UP000184518"/>
    </source>
</evidence>
<dbReference type="CDD" id="cd01400">
    <property type="entry name" value="6PGL"/>
    <property type="match status" value="1"/>
</dbReference>
<comment type="similarity">
    <text evidence="4 7">Belongs to the glucosamine/galactosamine-6-phosphate isomerase family. 6-phosphogluconolactonase subfamily.</text>
</comment>
<dbReference type="STRING" id="1416778.SAMN05443633_11832"/>
<dbReference type="GO" id="GO:0005975">
    <property type="term" value="P:carbohydrate metabolic process"/>
    <property type="evidence" value="ECO:0007669"/>
    <property type="project" value="UniProtKB-UniRule"/>
</dbReference>
<dbReference type="EC" id="3.1.1.31" evidence="5 7"/>
<keyword evidence="7" id="KW-0378">Hydrolase</keyword>
<dbReference type="SUPFAM" id="SSF100950">
    <property type="entry name" value="NagB/RpiA/CoA transferase-like"/>
    <property type="match status" value="1"/>
</dbReference>
<sequence>MNITVFEDLDTLYKDAADIFVDLSEKSIQKHGRFTVALSGGSSPKAIFSLLATEDYANKIDWGKVYFFWVDERWVPLDDEKSNAKMTFEALLNKVPVQKDHIFPMYQDGIDAEEYAKEYEQKIKNVLGEEGIFDFILLGMGDDGHTASLFPGEKILEEKEKWVDAFYLTSQEMFRITLTEPVLNKAENILIVTFGESKKHALNEVLNGEYNPEMYPMQLINQREGVHILTDKKAYPQP</sequence>
<dbReference type="GO" id="GO:0006098">
    <property type="term" value="P:pentose-phosphate shunt"/>
    <property type="evidence" value="ECO:0007669"/>
    <property type="project" value="UniProtKB-UniPathway"/>
</dbReference>
<evidence type="ECO:0000256" key="1">
    <source>
        <dbReference type="ARBA" id="ARBA00000832"/>
    </source>
</evidence>
<evidence type="ECO:0000256" key="4">
    <source>
        <dbReference type="ARBA" id="ARBA00010662"/>
    </source>
</evidence>
<comment type="function">
    <text evidence="2 7">Hydrolysis of 6-phosphogluconolactone to 6-phosphogluconate.</text>
</comment>
<evidence type="ECO:0000313" key="9">
    <source>
        <dbReference type="EMBL" id="SHG59091.1"/>
    </source>
</evidence>
<name>A0A1M5L275_9FLAO</name>
<evidence type="ECO:0000256" key="2">
    <source>
        <dbReference type="ARBA" id="ARBA00002681"/>
    </source>
</evidence>
<evidence type="ECO:0000256" key="5">
    <source>
        <dbReference type="ARBA" id="ARBA00013198"/>
    </source>
</evidence>
<dbReference type="NCBIfam" id="TIGR01198">
    <property type="entry name" value="pgl"/>
    <property type="match status" value="1"/>
</dbReference>
<dbReference type="Proteomes" id="UP000184518">
    <property type="component" value="Unassembled WGS sequence"/>
</dbReference>
<protein>
    <recommendedName>
        <fullName evidence="6 7">6-phosphogluconolactonase</fullName>
        <shortName evidence="7">6PGL</shortName>
        <ecNumber evidence="5 7">3.1.1.31</ecNumber>
    </recommendedName>
</protein>
<dbReference type="PANTHER" id="PTHR11054:SF0">
    <property type="entry name" value="6-PHOSPHOGLUCONOLACTONASE"/>
    <property type="match status" value="1"/>
</dbReference>
<dbReference type="InterPro" id="IPR037171">
    <property type="entry name" value="NagB/RpiA_transferase-like"/>
</dbReference>
<feature type="domain" description="Glucosamine/galactosamine-6-phosphate isomerase" evidence="8">
    <location>
        <begin position="8"/>
        <end position="225"/>
    </location>
</feature>
<dbReference type="GO" id="GO:0017057">
    <property type="term" value="F:6-phosphogluconolactonase activity"/>
    <property type="evidence" value="ECO:0007669"/>
    <property type="project" value="UniProtKB-UniRule"/>
</dbReference>
<accession>A0A1M5L275</accession>
<evidence type="ECO:0000256" key="6">
    <source>
        <dbReference type="ARBA" id="ARBA00020337"/>
    </source>
</evidence>
<comment type="catalytic activity">
    <reaction evidence="1 7">
        <text>6-phospho-D-glucono-1,5-lactone + H2O = 6-phospho-D-gluconate + H(+)</text>
        <dbReference type="Rhea" id="RHEA:12556"/>
        <dbReference type="ChEBI" id="CHEBI:15377"/>
        <dbReference type="ChEBI" id="CHEBI:15378"/>
        <dbReference type="ChEBI" id="CHEBI:57955"/>
        <dbReference type="ChEBI" id="CHEBI:58759"/>
        <dbReference type="EC" id="3.1.1.31"/>
    </reaction>
</comment>
<dbReference type="EMBL" id="FQUT01000018">
    <property type="protein sequence ID" value="SHG59091.1"/>
    <property type="molecule type" value="Genomic_DNA"/>
</dbReference>
<dbReference type="InterPro" id="IPR039104">
    <property type="entry name" value="6PGL"/>
</dbReference>
<proteinExistence type="inferred from homology"/>
<evidence type="ECO:0000256" key="3">
    <source>
        <dbReference type="ARBA" id="ARBA00004961"/>
    </source>
</evidence>
<reference evidence="10" key="1">
    <citation type="submission" date="2016-11" db="EMBL/GenBank/DDBJ databases">
        <authorList>
            <person name="Varghese N."/>
            <person name="Submissions S."/>
        </authorList>
    </citation>
    <scope>NUCLEOTIDE SEQUENCE [LARGE SCALE GENOMIC DNA]</scope>
    <source>
        <strain evidence="10">DSM 27619</strain>
    </source>
</reference>
<dbReference type="InterPro" id="IPR006148">
    <property type="entry name" value="Glc/Gal-6P_isomerase"/>
</dbReference>
<dbReference type="InterPro" id="IPR005900">
    <property type="entry name" value="6-phosphogluconolactonase_DevB"/>
</dbReference>
<dbReference type="Pfam" id="PF01182">
    <property type="entry name" value="Glucosamine_iso"/>
    <property type="match status" value="1"/>
</dbReference>
<evidence type="ECO:0000259" key="8">
    <source>
        <dbReference type="Pfam" id="PF01182"/>
    </source>
</evidence>
<evidence type="ECO:0000256" key="7">
    <source>
        <dbReference type="RuleBase" id="RU365095"/>
    </source>
</evidence>
<dbReference type="PANTHER" id="PTHR11054">
    <property type="entry name" value="6-PHOSPHOGLUCONOLACTONASE"/>
    <property type="match status" value="1"/>
</dbReference>
<gene>
    <name evidence="7" type="primary">pgl</name>
    <name evidence="9" type="ORF">SAMN05443633_11832</name>
</gene>